<reference evidence="4 5" key="1">
    <citation type="submission" date="2023-07" db="EMBL/GenBank/DDBJ databases">
        <title>Genomic Encyclopedia of Type Strains, Phase IV (KMG-IV): sequencing the most valuable type-strain genomes for metagenomic binning, comparative biology and taxonomic classification.</title>
        <authorList>
            <person name="Goeker M."/>
        </authorList>
    </citation>
    <scope>NUCLEOTIDE SEQUENCE [LARGE SCALE GENOMIC DNA]</scope>
    <source>
        <strain evidence="4 5">DSM 29005</strain>
    </source>
</reference>
<dbReference type="InterPro" id="IPR029787">
    <property type="entry name" value="Nucleotide_cyclase"/>
</dbReference>
<dbReference type="InterPro" id="IPR031621">
    <property type="entry name" value="HisKA_7TM"/>
</dbReference>
<dbReference type="RefSeq" id="WP_307338181.1">
    <property type="nucleotide sequence ID" value="NZ_JAUSUD010000003.1"/>
</dbReference>
<evidence type="ECO:0000313" key="5">
    <source>
        <dbReference type="Proteomes" id="UP001234495"/>
    </source>
</evidence>
<dbReference type="SUPFAM" id="SSF55785">
    <property type="entry name" value="PYP-like sensor domain (PAS domain)"/>
    <property type="match status" value="1"/>
</dbReference>
<dbReference type="Gene3D" id="3.30.450.20">
    <property type="entry name" value="PAS domain"/>
    <property type="match status" value="1"/>
</dbReference>
<accession>A0ABT9ZC55</accession>
<feature type="domain" description="GGDEF" evidence="3">
    <location>
        <begin position="382"/>
        <end position="513"/>
    </location>
</feature>
<gene>
    <name evidence="4" type="ORF">J2S19_001083</name>
</gene>
<keyword evidence="1" id="KW-0472">Membrane</keyword>
<dbReference type="InterPro" id="IPR013656">
    <property type="entry name" value="PAS_4"/>
</dbReference>
<name>A0ABT9ZC55_9BACI</name>
<feature type="transmembrane region" description="Helical" evidence="1">
    <location>
        <begin position="181"/>
        <end position="199"/>
    </location>
</feature>
<dbReference type="InterPro" id="IPR000160">
    <property type="entry name" value="GGDEF_dom"/>
</dbReference>
<dbReference type="CDD" id="cd00130">
    <property type="entry name" value="PAS"/>
    <property type="match status" value="1"/>
</dbReference>
<dbReference type="Proteomes" id="UP001234495">
    <property type="component" value="Unassembled WGS sequence"/>
</dbReference>
<dbReference type="PROSITE" id="PS50113">
    <property type="entry name" value="PAC"/>
    <property type="match status" value="1"/>
</dbReference>
<dbReference type="EMBL" id="JAUSUD010000003">
    <property type="protein sequence ID" value="MDQ0229831.1"/>
    <property type="molecule type" value="Genomic_DNA"/>
</dbReference>
<keyword evidence="5" id="KW-1185">Reference proteome</keyword>
<proteinExistence type="predicted"/>
<evidence type="ECO:0000259" key="2">
    <source>
        <dbReference type="PROSITE" id="PS50113"/>
    </source>
</evidence>
<evidence type="ECO:0000256" key="1">
    <source>
        <dbReference type="SAM" id="Phobius"/>
    </source>
</evidence>
<sequence length="522" mass="59553">MTSDIFHYMVIMVVAGVLNTILGFYAYLKRKTFNGSTIFLLISLCSAIYTFGHAFELASYELEMIISWVYVQYIGMPYLAPLSMLLVMVYTGMDKFIVKKNVILIFIIPALTTIIVLTNHIHHFFYQSIYIRNDGTSLIDFTIGPWYIVHGSYTFASLLVGGIFIISYWRQTKTTYWKQNTVMLLALYLPMLTSFLYLIGLTPHGMDPVPVVMSVTAALYIWAFQSTNLLKLAPIARGLIFDTMRDGVIVLDAKQRIVDFNQSAKALFHNVNNQSIGMPIYSIWKANEIPFQKVMNLNYTTEFEIEWSGNCAYYQIRSSPVYKKNREFVGSTIVILDITEQRRLQEKLEKLAYIDGLTEILNRSAFIEQTKKCLQQNDRTKQSTSIILFDIDHFKQINDTYGHQIGDEVIRHVVTICEQHLKPGDLFGRYGGEEFVICLPQQCLLQAEAIVEKIRKCIETTPLASSKEISVTASFGITEAACDASIEELLHRADEALYASKHHGRNTIHIYRDGEICLSGVH</sequence>
<dbReference type="PANTHER" id="PTHR45138:SF9">
    <property type="entry name" value="DIGUANYLATE CYCLASE DGCM-RELATED"/>
    <property type="match status" value="1"/>
</dbReference>
<dbReference type="PANTHER" id="PTHR45138">
    <property type="entry name" value="REGULATORY COMPONENTS OF SENSORY TRANSDUCTION SYSTEM"/>
    <property type="match status" value="1"/>
</dbReference>
<dbReference type="NCBIfam" id="TIGR00229">
    <property type="entry name" value="sensory_box"/>
    <property type="match status" value="1"/>
</dbReference>
<dbReference type="PROSITE" id="PS50887">
    <property type="entry name" value="GGDEF"/>
    <property type="match status" value="1"/>
</dbReference>
<dbReference type="CDD" id="cd01949">
    <property type="entry name" value="GGDEF"/>
    <property type="match status" value="1"/>
</dbReference>
<feature type="transmembrane region" description="Helical" evidence="1">
    <location>
        <begin position="67"/>
        <end position="90"/>
    </location>
</feature>
<keyword evidence="1" id="KW-1133">Transmembrane helix</keyword>
<evidence type="ECO:0000259" key="3">
    <source>
        <dbReference type="PROSITE" id="PS50887"/>
    </source>
</evidence>
<feature type="transmembrane region" description="Helical" evidence="1">
    <location>
        <begin position="146"/>
        <end position="169"/>
    </location>
</feature>
<organism evidence="4 5">
    <name type="scientific">Metabacillus malikii</name>
    <dbReference type="NCBI Taxonomy" id="1504265"/>
    <lineage>
        <taxon>Bacteria</taxon>
        <taxon>Bacillati</taxon>
        <taxon>Bacillota</taxon>
        <taxon>Bacilli</taxon>
        <taxon>Bacillales</taxon>
        <taxon>Bacillaceae</taxon>
        <taxon>Metabacillus</taxon>
    </lineage>
</organism>
<dbReference type="InterPro" id="IPR000014">
    <property type="entry name" value="PAS"/>
</dbReference>
<feature type="transmembrane region" description="Helical" evidence="1">
    <location>
        <begin position="35"/>
        <end position="55"/>
    </location>
</feature>
<dbReference type="InterPro" id="IPR000700">
    <property type="entry name" value="PAS-assoc_C"/>
</dbReference>
<keyword evidence="1" id="KW-0812">Transmembrane</keyword>
<dbReference type="Gene3D" id="3.30.70.270">
    <property type="match status" value="1"/>
</dbReference>
<dbReference type="SMART" id="SM00267">
    <property type="entry name" value="GGDEF"/>
    <property type="match status" value="1"/>
</dbReference>
<dbReference type="NCBIfam" id="TIGR00254">
    <property type="entry name" value="GGDEF"/>
    <property type="match status" value="1"/>
</dbReference>
<comment type="caution">
    <text evidence="4">The sequence shown here is derived from an EMBL/GenBank/DDBJ whole genome shotgun (WGS) entry which is preliminary data.</text>
</comment>
<protein>
    <submittedName>
        <fullName evidence="4">Diguanylate cyclase (GGDEF)-like protein/PAS domain S-box-containing protein</fullName>
    </submittedName>
</protein>
<dbReference type="InterPro" id="IPR035965">
    <property type="entry name" value="PAS-like_dom_sf"/>
</dbReference>
<dbReference type="InterPro" id="IPR050469">
    <property type="entry name" value="Diguanylate_Cyclase"/>
</dbReference>
<feature type="transmembrane region" description="Helical" evidence="1">
    <location>
        <begin position="6"/>
        <end position="28"/>
    </location>
</feature>
<feature type="domain" description="PAC" evidence="2">
    <location>
        <begin position="297"/>
        <end position="350"/>
    </location>
</feature>
<dbReference type="SUPFAM" id="SSF55073">
    <property type="entry name" value="Nucleotide cyclase"/>
    <property type="match status" value="1"/>
</dbReference>
<evidence type="ECO:0000313" key="4">
    <source>
        <dbReference type="EMBL" id="MDQ0229831.1"/>
    </source>
</evidence>
<feature type="transmembrane region" description="Helical" evidence="1">
    <location>
        <begin position="102"/>
        <end position="126"/>
    </location>
</feature>
<dbReference type="InterPro" id="IPR043128">
    <property type="entry name" value="Rev_trsase/Diguanyl_cyclase"/>
</dbReference>
<dbReference type="Pfam" id="PF08448">
    <property type="entry name" value="PAS_4"/>
    <property type="match status" value="1"/>
</dbReference>
<dbReference type="Pfam" id="PF00990">
    <property type="entry name" value="GGDEF"/>
    <property type="match status" value="1"/>
</dbReference>
<dbReference type="Pfam" id="PF16927">
    <property type="entry name" value="HisKA_7TM"/>
    <property type="match status" value="1"/>
</dbReference>